<dbReference type="AlphaFoldDB" id="A0AAD8WWX8"/>
<dbReference type="PANTHER" id="PTHR10775:SF185">
    <property type="entry name" value="OS08G0208400 PROTEIN"/>
    <property type="match status" value="1"/>
</dbReference>
<organism evidence="3 4">
    <name type="scientific">Lolium multiflorum</name>
    <name type="common">Italian ryegrass</name>
    <name type="synonym">Lolium perenne subsp. multiflorum</name>
    <dbReference type="NCBI Taxonomy" id="4521"/>
    <lineage>
        <taxon>Eukaryota</taxon>
        <taxon>Viridiplantae</taxon>
        <taxon>Streptophyta</taxon>
        <taxon>Embryophyta</taxon>
        <taxon>Tracheophyta</taxon>
        <taxon>Spermatophyta</taxon>
        <taxon>Magnoliopsida</taxon>
        <taxon>Liliopsida</taxon>
        <taxon>Poales</taxon>
        <taxon>Poaceae</taxon>
        <taxon>BOP clade</taxon>
        <taxon>Pooideae</taxon>
        <taxon>Poodae</taxon>
        <taxon>Poeae</taxon>
        <taxon>Poeae Chloroplast Group 2 (Poeae type)</taxon>
        <taxon>Loliodinae</taxon>
        <taxon>Loliinae</taxon>
        <taxon>Lolium</taxon>
    </lineage>
</organism>
<dbReference type="Pfam" id="PF26133">
    <property type="entry name" value="DUF8039"/>
    <property type="match status" value="1"/>
</dbReference>
<dbReference type="Proteomes" id="UP001231189">
    <property type="component" value="Unassembled WGS sequence"/>
</dbReference>
<name>A0AAD8WWX8_LOLMU</name>
<accession>A0AAD8WWX8</accession>
<keyword evidence="4" id="KW-1185">Reference proteome</keyword>
<reference evidence="3" key="1">
    <citation type="submission" date="2023-07" db="EMBL/GenBank/DDBJ databases">
        <title>A chromosome-level genome assembly of Lolium multiflorum.</title>
        <authorList>
            <person name="Chen Y."/>
            <person name="Copetti D."/>
            <person name="Kolliker R."/>
            <person name="Studer B."/>
        </authorList>
    </citation>
    <scope>NUCLEOTIDE SEQUENCE</scope>
    <source>
        <strain evidence="3">02402/16</strain>
        <tissue evidence="3">Leaf</tissue>
    </source>
</reference>
<gene>
    <name evidence="3" type="ORF">QYE76_042404</name>
</gene>
<dbReference type="EMBL" id="JAUUTY010000002">
    <property type="protein sequence ID" value="KAK1681556.1"/>
    <property type="molecule type" value="Genomic_DNA"/>
</dbReference>
<dbReference type="InterPro" id="IPR004242">
    <property type="entry name" value="Transposase_21"/>
</dbReference>
<dbReference type="Pfam" id="PF02992">
    <property type="entry name" value="Transposase_21"/>
    <property type="match status" value="2"/>
</dbReference>
<evidence type="ECO:0000313" key="4">
    <source>
        <dbReference type="Proteomes" id="UP001231189"/>
    </source>
</evidence>
<feature type="domain" description="DUF8039" evidence="2">
    <location>
        <begin position="608"/>
        <end position="693"/>
    </location>
</feature>
<evidence type="ECO:0000259" key="2">
    <source>
        <dbReference type="Pfam" id="PF26133"/>
    </source>
</evidence>
<evidence type="ECO:0000256" key="1">
    <source>
        <dbReference type="SAM" id="MobiDB-lite"/>
    </source>
</evidence>
<comment type="caution">
    <text evidence="3">The sequence shown here is derived from an EMBL/GenBank/DDBJ whole genome shotgun (WGS) entry which is preliminary data.</text>
</comment>
<feature type="compositionally biased region" description="Acidic residues" evidence="1">
    <location>
        <begin position="86"/>
        <end position="107"/>
    </location>
</feature>
<sequence>MWRGPLTLAPLRLFEASGNKATMVIHMREGQVVRYKVNAKADMVRNKMTLIRCSCRTCGLQLWINPDSGQLEEHQLMRGFMIGFNEEPDANGGDEEETDIGQEDEESPEHGVHHEEGEDDDAGEAESTQTLLTSALRDPHVQELLQKDTGNAKPEAKLMQMERYFVDPKEAKLMQWHTKREKPADDPGKGKILTHAADASQWNALDIEFTDEFGSEPRNIRLGMSTDGLNPFGNQSSMHSTWPVFVWPYNLPLAVHKAVVNHKFKICVKCMDKTPHLQLPKVPGSSKIVFQGTRMWLRLDHPWRKRGDLFNGKEELGRAPRPRSGEEIYELLENWEECPAPGKKRPRESPLLGVWKAMSVFWDLPYWKVLHTPHNLDVMHIMKKVTESLLSTLMNMPERTKDGPKGHHKRAKKNEVVVLKAACFTLSEEELEGFFRCLLGVKVPHGYSGKISRYLDVAKKRFSGMKSHDCHVLMTQILPVAMRGIMDDHVRETLFGLCNFFDVISRKSIGVKQLNMLQEEIIEILCEFEIYSRPHSTSWLNGVIKGLVRNRAHPDGRIAKGFLTYKCISFCQNYLSTENEDVGLPTRKHVGRLVGFGHREGYRALHDTPCVLLHCAPSGELKDVATGMIIQPKSTTLHTVAMDAKVMKVTLGRVLPGCEDMDPPIQPEGADERLTLENCHGYTMVWPKTQIRLGGRSTGASSI</sequence>
<evidence type="ECO:0000313" key="3">
    <source>
        <dbReference type="EMBL" id="KAK1681556.1"/>
    </source>
</evidence>
<feature type="region of interest" description="Disordered" evidence="1">
    <location>
        <begin position="84"/>
        <end position="128"/>
    </location>
</feature>
<dbReference type="PANTHER" id="PTHR10775">
    <property type="entry name" value="OS08G0208400 PROTEIN"/>
    <property type="match status" value="1"/>
</dbReference>
<protein>
    <recommendedName>
        <fullName evidence="2">DUF8039 domain-containing protein</fullName>
    </recommendedName>
</protein>
<dbReference type="InterPro" id="IPR058352">
    <property type="entry name" value="DUF8039"/>
</dbReference>
<proteinExistence type="predicted"/>